<dbReference type="Proteomes" id="UP000735302">
    <property type="component" value="Unassembled WGS sequence"/>
</dbReference>
<organism evidence="1 2">
    <name type="scientific">Plakobranchus ocellatus</name>
    <dbReference type="NCBI Taxonomy" id="259542"/>
    <lineage>
        <taxon>Eukaryota</taxon>
        <taxon>Metazoa</taxon>
        <taxon>Spiralia</taxon>
        <taxon>Lophotrochozoa</taxon>
        <taxon>Mollusca</taxon>
        <taxon>Gastropoda</taxon>
        <taxon>Heterobranchia</taxon>
        <taxon>Euthyneura</taxon>
        <taxon>Panpulmonata</taxon>
        <taxon>Sacoglossa</taxon>
        <taxon>Placobranchoidea</taxon>
        <taxon>Plakobranchidae</taxon>
        <taxon>Plakobranchus</taxon>
    </lineage>
</organism>
<keyword evidence="2" id="KW-1185">Reference proteome</keyword>
<gene>
    <name evidence="1" type="ORF">PoB_000599300</name>
</gene>
<dbReference type="EMBL" id="BLXT01000663">
    <property type="protein sequence ID" value="GFN79487.1"/>
    <property type="molecule type" value="Genomic_DNA"/>
</dbReference>
<reference evidence="1 2" key="1">
    <citation type="journal article" date="2021" name="Elife">
        <title>Chloroplast acquisition without the gene transfer in kleptoplastic sea slugs, Plakobranchus ocellatus.</title>
        <authorList>
            <person name="Maeda T."/>
            <person name="Takahashi S."/>
            <person name="Yoshida T."/>
            <person name="Shimamura S."/>
            <person name="Takaki Y."/>
            <person name="Nagai Y."/>
            <person name="Toyoda A."/>
            <person name="Suzuki Y."/>
            <person name="Arimoto A."/>
            <person name="Ishii H."/>
            <person name="Satoh N."/>
            <person name="Nishiyama T."/>
            <person name="Hasebe M."/>
            <person name="Maruyama T."/>
            <person name="Minagawa J."/>
            <person name="Obokata J."/>
            <person name="Shigenobu S."/>
        </authorList>
    </citation>
    <scope>NUCLEOTIDE SEQUENCE [LARGE SCALE GENOMIC DNA]</scope>
</reference>
<accession>A0AAV3YAF1</accession>
<evidence type="ECO:0000313" key="1">
    <source>
        <dbReference type="EMBL" id="GFN79487.1"/>
    </source>
</evidence>
<name>A0AAV3YAF1_9GAST</name>
<protein>
    <submittedName>
        <fullName evidence="1">Uncharacterized protein</fullName>
    </submittedName>
</protein>
<sequence>MGTRSSSKDRRWMQRIQANTSTTMKELKQINTKYGEDTVLIAGYENKRQLILERVGEESGKRGLVLNIKKTECMAVSKKGQISTCNISCKGDNIQKHISINS</sequence>
<proteinExistence type="predicted"/>
<dbReference type="AlphaFoldDB" id="A0AAV3YAF1"/>
<comment type="caution">
    <text evidence="1">The sequence shown here is derived from an EMBL/GenBank/DDBJ whole genome shotgun (WGS) entry which is preliminary data.</text>
</comment>
<evidence type="ECO:0000313" key="2">
    <source>
        <dbReference type="Proteomes" id="UP000735302"/>
    </source>
</evidence>